<evidence type="ECO:0000259" key="6">
    <source>
        <dbReference type="Pfam" id="PF06803"/>
    </source>
</evidence>
<evidence type="ECO:0000313" key="7">
    <source>
        <dbReference type="EMBL" id="ACL67654.1"/>
    </source>
</evidence>
<protein>
    <recommendedName>
        <fullName evidence="6">DUF1232 domain-containing protein</fullName>
    </recommendedName>
</protein>
<dbReference type="HOGENOM" id="CLU_110199_1_0_7"/>
<dbReference type="KEGG" id="acp:A2cp1_4337"/>
<evidence type="ECO:0000256" key="5">
    <source>
        <dbReference type="SAM" id="Phobius"/>
    </source>
</evidence>
<dbReference type="Pfam" id="PF06803">
    <property type="entry name" value="DUF1232"/>
    <property type="match status" value="1"/>
</dbReference>
<organism evidence="7 8">
    <name type="scientific">Anaeromyxobacter dehalogenans (strain ATCC BAA-258 / DSM 21875 / 2CP-1)</name>
    <dbReference type="NCBI Taxonomy" id="455488"/>
    <lineage>
        <taxon>Bacteria</taxon>
        <taxon>Pseudomonadati</taxon>
        <taxon>Myxococcota</taxon>
        <taxon>Myxococcia</taxon>
        <taxon>Myxococcales</taxon>
        <taxon>Cystobacterineae</taxon>
        <taxon>Anaeromyxobacteraceae</taxon>
        <taxon>Anaeromyxobacter</taxon>
    </lineage>
</organism>
<keyword evidence="3 5" id="KW-1133">Transmembrane helix</keyword>
<keyword evidence="8" id="KW-1185">Reference proteome</keyword>
<dbReference type="EMBL" id="CP001359">
    <property type="protein sequence ID" value="ACL67654.1"/>
    <property type="molecule type" value="Genomic_DNA"/>
</dbReference>
<evidence type="ECO:0000313" key="8">
    <source>
        <dbReference type="Proteomes" id="UP000007089"/>
    </source>
</evidence>
<gene>
    <name evidence="7" type="ordered locus">A2cp1_4337</name>
</gene>
<keyword evidence="4 5" id="KW-0472">Membrane</keyword>
<evidence type="ECO:0000256" key="3">
    <source>
        <dbReference type="ARBA" id="ARBA00022989"/>
    </source>
</evidence>
<dbReference type="AlphaFoldDB" id="B8JBP6"/>
<keyword evidence="2 5" id="KW-0812">Transmembrane</keyword>
<dbReference type="Proteomes" id="UP000007089">
    <property type="component" value="Chromosome"/>
</dbReference>
<evidence type="ECO:0000256" key="1">
    <source>
        <dbReference type="ARBA" id="ARBA00004127"/>
    </source>
</evidence>
<evidence type="ECO:0000256" key="2">
    <source>
        <dbReference type="ARBA" id="ARBA00022692"/>
    </source>
</evidence>
<feature type="domain" description="DUF1232" evidence="6">
    <location>
        <begin position="94"/>
        <end position="129"/>
    </location>
</feature>
<dbReference type="InterPro" id="IPR010652">
    <property type="entry name" value="DUF1232"/>
</dbReference>
<dbReference type="GO" id="GO:0012505">
    <property type="term" value="C:endomembrane system"/>
    <property type="evidence" value="ECO:0007669"/>
    <property type="project" value="UniProtKB-SubCell"/>
</dbReference>
<evidence type="ECO:0000256" key="4">
    <source>
        <dbReference type="ARBA" id="ARBA00023136"/>
    </source>
</evidence>
<comment type="subcellular location">
    <subcellularLocation>
        <location evidence="1">Endomembrane system</location>
        <topology evidence="1">Multi-pass membrane protein</topology>
    </subcellularLocation>
</comment>
<dbReference type="RefSeq" id="WP_015935349.1">
    <property type="nucleotide sequence ID" value="NC_011891.1"/>
</dbReference>
<name>B8JBP6_ANAD2</name>
<reference evidence="7" key="1">
    <citation type="submission" date="2009-01" db="EMBL/GenBank/DDBJ databases">
        <title>Complete sequence of Anaeromyxobacter dehalogenans 2CP-1.</title>
        <authorList>
            <consortium name="US DOE Joint Genome Institute"/>
            <person name="Lucas S."/>
            <person name="Copeland A."/>
            <person name="Lapidus A."/>
            <person name="Glavina del Rio T."/>
            <person name="Dalin E."/>
            <person name="Tice H."/>
            <person name="Bruce D."/>
            <person name="Goodwin L."/>
            <person name="Pitluck S."/>
            <person name="Saunders E."/>
            <person name="Brettin T."/>
            <person name="Detter J.C."/>
            <person name="Han C."/>
            <person name="Larimer F."/>
            <person name="Land M."/>
            <person name="Hauser L."/>
            <person name="Kyrpides N."/>
            <person name="Ovchinnikova G."/>
            <person name="Beliaev A.S."/>
            <person name="Richardson P."/>
        </authorList>
    </citation>
    <scope>NUCLEOTIDE SEQUENCE</scope>
    <source>
        <strain evidence="7">2CP-1</strain>
    </source>
</reference>
<proteinExistence type="predicted"/>
<accession>B8JBP6</accession>
<sequence>MAPRTCPACGRPQGTNADCISCRDAAARELARDARDVTPETAGEHAEAARRFLARPPWYAKTAPAKLRSKLRLLWMVIRDYANGTYRKVPWKAVAALAAAVVYVVSPVDLIPDFLVPLGFTDDVLALALTWGLVKRELRDYCQWKGLSPAHFGL</sequence>
<feature type="transmembrane region" description="Helical" evidence="5">
    <location>
        <begin position="89"/>
        <end position="108"/>
    </location>
</feature>